<keyword evidence="4" id="KW-0234">DNA repair</keyword>
<dbReference type="GO" id="GO:0003684">
    <property type="term" value="F:damaged DNA binding"/>
    <property type="evidence" value="ECO:0007669"/>
    <property type="project" value="InterPro"/>
</dbReference>
<evidence type="ECO:0000259" key="9">
    <source>
        <dbReference type="SMART" id="SM01032"/>
    </source>
</evidence>
<keyword evidence="5" id="KW-0539">Nucleus</keyword>
<dbReference type="OrthoDB" id="300780at2759"/>
<dbReference type="PANTHER" id="PTHR12135:SF0">
    <property type="entry name" value="DNA REPAIR PROTEIN COMPLEMENTING XP-C CELLS"/>
    <property type="match status" value="1"/>
</dbReference>
<evidence type="ECO:0000259" key="7">
    <source>
        <dbReference type="SMART" id="SM01030"/>
    </source>
</evidence>
<dbReference type="GO" id="GO:0006298">
    <property type="term" value="P:mismatch repair"/>
    <property type="evidence" value="ECO:0007669"/>
    <property type="project" value="TreeGrafter"/>
</dbReference>
<name>A0A7I8X1B2_BURXY</name>
<accession>A0A7I8X1B2</accession>
<dbReference type="Pfam" id="PF10403">
    <property type="entry name" value="BHD_1"/>
    <property type="match status" value="1"/>
</dbReference>
<keyword evidence="3" id="KW-0227">DNA damage</keyword>
<dbReference type="AlphaFoldDB" id="A0A7I8X1B2"/>
<feature type="compositionally biased region" description="Basic residues" evidence="6">
    <location>
        <begin position="68"/>
        <end position="79"/>
    </location>
</feature>
<organism evidence="10 11">
    <name type="scientific">Bursaphelenchus xylophilus</name>
    <name type="common">Pinewood nematode worm</name>
    <name type="synonym">Aphelenchoides xylophilus</name>
    <dbReference type="NCBI Taxonomy" id="6326"/>
    <lineage>
        <taxon>Eukaryota</taxon>
        <taxon>Metazoa</taxon>
        <taxon>Ecdysozoa</taxon>
        <taxon>Nematoda</taxon>
        <taxon>Chromadorea</taxon>
        <taxon>Rhabditida</taxon>
        <taxon>Tylenchina</taxon>
        <taxon>Tylenchomorpha</taxon>
        <taxon>Aphelenchoidea</taxon>
        <taxon>Aphelenchoididae</taxon>
        <taxon>Bursaphelenchus</taxon>
    </lineage>
</organism>
<evidence type="ECO:0000259" key="8">
    <source>
        <dbReference type="SMART" id="SM01031"/>
    </source>
</evidence>
<evidence type="ECO:0000256" key="5">
    <source>
        <dbReference type="ARBA" id="ARBA00023242"/>
    </source>
</evidence>
<keyword evidence="11" id="KW-1185">Reference proteome</keyword>
<dbReference type="GO" id="GO:0003697">
    <property type="term" value="F:single-stranded DNA binding"/>
    <property type="evidence" value="ECO:0007669"/>
    <property type="project" value="TreeGrafter"/>
</dbReference>
<evidence type="ECO:0000256" key="4">
    <source>
        <dbReference type="ARBA" id="ARBA00023204"/>
    </source>
</evidence>
<dbReference type="InterPro" id="IPR036985">
    <property type="entry name" value="Transglutaminase-like_sf"/>
</dbReference>
<evidence type="ECO:0000256" key="3">
    <source>
        <dbReference type="ARBA" id="ARBA00022763"/>
    </source>
</evidence>
<dbReference type="GO" id="GO:0006289">
    <property type="term" value="P:nucleotide-excision repair"/>
    <property type="evidence" value="ECO:0007669"/>
    <property type="project" value="InterPro"/>
</dbReference>
<dbReference type="Gene3D" id="3.30.70.2460">
    <property type="entry name" value="Rad4, beta-hairpin domain BHD3"/>
    <property type="match status" value="1"/>
</dbReference>
<proteinExistence type="inferred from homology"/>
<dbReference type="GO" id="GO:0071942">
    <property type="term" value="C:XPC complex"/>
    <property type="evidence" value="ECO:0007669"/>
    <property type="project" value="TreeGrafter"/>
</dbReference>
<sequence>MDEGVENAAPRRSIRRKTIKRPSPIKGLDGEDEEMKKPRRRKVSSLHLEELNEPLESTSGSDYEEKKTTRKSKARGALRSKRDGNPSSKTEGGKGKARKRTKETNTKAFKDTKEEIGFKIQSKSSGSQEDHKEPEDDDNSEHEFEDMEPELPELEAPRMWTEILAQEPGSSKQEDVMDDSGTDDESDDDKWHDIENTKLPAPTVEVKLKKEDLERKEDRIIRAEIEKILRERTEDISKVVFVSMIGHGRYLMKVMLSVLDDKTWNPEWSEKLEDKIKYGVLDEEILGEFKEQLQNISENVKISDQAERFKDLYSQRSYYDQRDLGTVLALFLMRSEVDIRIGIAFDVPVIPPLKNAKKKENLSYKGPYYFIEYWCETGKKHICINLETMKMGDAEGLEKSWKRECHYVFTFDKDKDKFTESKLVKGRHTQGFLQEVLSSSLLKPDSQIDLEEDEQIKKHLLSQPMPKSLNEFKNHPLYVLEKDLLKFEAIYPKDIKSFGEVRGHKIYPREAVHVLQGELNWIRMARSVKEGEEPFKVVKARPKLSIPVEERVPLFLNTFGYWQTEPYVPQKVVNGKIPRNEYGNVYMYQPDMVPEGCVHLKLNGIQNISRQLGVDAVPAVVGWEFSGGRNHPLLEGCVVLKEHEQALRDAWSEWNEIREQKKIQKTEDRMVTLWKRFVRGKILLEKMKKKYKI</sequence>
<evidence type="ECO:0000256" key="6">
    <source>
        <dbReference type="SAM" id="MobiDB-lite"/>
    </source>
</evidence>
<dbReference type="EMBL" id="CAJFDI010000006">
    <property type="protein sequence ID" value="CAD5234533.1"/>
    <property type="molecule type" value="Genomic_DNA"/>
</dbReference>
<evidence type="ECO:0000256" key="2">
    <source>
        <dbReference type="ARBA" id="ARBA00009525"/>
    </source>
</evidence>
<dbReference type="Gene3D" id="2.20.20.110">
    <property type="entry name" value="Rad4, beta-hairpin domain BHD1"/>
    <property type="match status" value="1"/>
</dbReference>
<reference evidence="10" key="1">
    <citation type="submission" date="2020-09" db="EMBL/GenBank/DDBJ databases">
        <authorList>
            <person name="Kikuchi T."/>
        </authorList>
    </citation>
    <scope>NUCLEOTIDE SEQUENCE</scope>
    <source>
        <strain evidence="10">Ka4C1</strain>
    </source>
</reference>
<comment type="subcellular location">
    <subcellularLocation>
        <location evidence="1">Nucleus</location>
    </subcellularLocation>
</comment>
<dbReference type="SMR" id="A0A7I8X1B2"/>
<protein>
    <submittedName>
        <fullName evidence="10">(pine wood nematode) hypothetical protein</fullName>
    </submittedName>
</protein>
<feature type="compositionally biased region" description="Basic and acidic residues" evidence="6">
    <location>
        <begin position="102"/>
        <end position="117"/>
    </location>
</feature>
<feature type="domain" description="Rad4 beta-hairpin" evidence="7">
    <location>
        <begin position="461"/>
        <end position="513"/>
    </location>
</feature>
<gene>
    <name evidence="10" type="ORF">BXYJ_LOCUS14624</name>
</gene>
<feature type="domain" description="Rad4 beta-hairpin" evidence="8">
    <location>
        <begin position="515"/>
        <end position="570"/>
    </location>
</feature>
<feature type="domain" description="Rad4 beta-hairpin" evidence="9">
    <location>
        <begin position="577"/>
        <end position="651"/>
    </location>
</feature>
<dbReference type="Proteomes" id="UP000659654">
    <property type="component" value="Unassembled WGS sequence"/>
</dbReference>
<dbReference type="InterPro" id="IPR042488">
    <property type="entry name" value="Rad4_BHD3_sf"/>
</dbReference>
<dbReference type="Pfam" id="PF10405">
    <property type="entry name" value="BHD_3"/>
    <property type="match status" value="1"/>
</dbReference>
<feature type="compositionally biased region" description="Acidic residues" evidence="6">
    <location>
        <begin position="135"/>
        <end position="153"/>
    </location>
</feature>
<evidence type="ECO:0000256" key="1">
    <source>
        <dbReference type="ARBA" id="ARBA00004123"/>
    </source>
</evidence>
<comment type="similarity">
    <text evidence="2">Belongs to the XPC family.</text>
</comment>
<dbReference type="GO" id="GO:0005737">
    <property type="term" value="C:cytoplasm"/>
    <property type="evidence" value="ECO:0007669"/>
    <property type="project" value="TreeGrafter"/>
</dbReference>
<dbReference type="SMART" id="SM01031">
    <property type="entry name" value="BHD_2"/>
    <property type="match status" value="1"/>
</dbReference>
<dbReference type="SMART" id="SM01032">
    <property type="entry name" value="BHD_3"/>
    <property type="match status" value="1"/>
</dbReference>
<dbReference type="Gene3D" id="3.90.260.10">
    <property type="entry name" value="Transglutaminase-like"/>
    <property type="match status" value="1"/>
</dbReference>
<dbReference type="InterPro" id="IPR004583">
    <property type="entry name" value="DNA_repair_Rad4"/>
</dbReference>
<dbReference type="InterPro" id="IPR018327">
    <property type="entry name" value="BHD_2"/>
</dbReference>
<feature type="compositionally biased region" description="Acidic residues" evidence="6">
    <location>
        <begin position="176"/>
        <end position="188"/>
    </location>
</feature>
<dbReference type="Proteomes" id="UP000582659">
    <property type="component" value="Unassembled WGS sequence"/>
</dbReference>
<comment type="caution">
    <text evidence="10">The sequence shown here is derived from an EMBL/GenBank/DDBJ whole genome shotgun (WGS) entry which is preliminary data.</text>
</comment>
<dbReference type="SMART" id="SM01030">
    <property type="entry name" value="BHD_1"/>
    <property type="match status" value="1"/>
</dbReference>
<dbReference type="FunFam" id="3.30.70.2460:FF:000001">
    <property type="entry name" value="DNA repair protein Rad4 family"/>
    <property type="match status" value="1"/>
</dbReference>
<dbReference type="EMBL" id="CAJFCV020000006">
    <property type="protein sequence ID" value="CAG9130355.1"/>
    <property type="molecule type" value="Genomic_DNA"/>
</dbReference>
<evidence type="ECO:0000313" key="10">
    <source>
        <dbReference type="EMBL" id="CAD5234533.1"/>
    </source>
</evidence>
<feature type="region of interest" description="Disordered" evidence="6">
    <location>
        <begin position="1"/>
        <end position="196"/>
    </location>
</feature>
<dbReference type="GO" id="GO:0000111">
    <property type="term" value="C:nucleotide-excision repair factor 2 complex"/>
    <property type="evidence" value="ECO:0007669"/>
    <property type="project" value="TreeGrafter"/>
</dbReference>
<dbReference type="InterPro" id="IPR018326">
    <property type="entry name" value="Rad4_beta-hairpin_dom1"/>
</dbReference>
<evidence type="ECO:0000313" key="11">
    <source>
        <dbReference type="Proteomes" id="UP000659654"/>
    </source>
</evidence>
<dbReference type="InterPro" id="IPR018328">
    <property type="entry name" value="Rad4_beta-hairpin_dom3"/>
</dbReference>
<dbReference type="PANTHER" id="PTHR12135">
    <property type="entry name" value="DNA REPAIR PROTEIN XP-C / RAD4"/>
    <property type="match status" value="1"/>
</dbReference>